<dbReference type="AlphaFoldDB" id="A0A4C1W2J9"/>
<comment type="similarity">
    <text evidence="2 12">Belongs to the eukaryotic ribosomal protein eL13 family.</text>
</comment>
<evidence type="ECO:0000256" key="8">
    <source>
        <dbReference type="ARBA" id="ARBA00023274"/>
    </source>
</evidence>
<comment type="subunit">
    <text evidence="10">Component of the 60S large ribosomal subunit (LSU).</text>
</comment>
<dbReference type="OrthoDB" id="10264538at2759"/>
<name>A0A4C1W2J9_EUMVA</name>
<comment type="caution">
    <text evidence="14">The sequence shown here is derived from an EMBL/GenBank/DDBJ whole genome shotgun (WGS) entry which is preliminary data.</text>
</comment>
<dbReference type="InterPro" id="IPR000504">
    <property type="entry name" value="RRM_dom"/>
</dbReference>
<protein>
    <recommendedName>
        <fullName evidence="12">60S ribosomal protein L13</fullName>
    </recommendedName>
</protein>
<dbReference type="SMART" id="SM00360">
    <property type="entry name" value="RRM"/>
    <property type="match status" value="1"/>
</dbReference>
<evidence type="ECO:0000256" key="7">
    <source>
        <dbReference type="ARBA" id="ARBA00023242"/>
    </source>
</evidence>
<dbReference type="InterPro" id="IPR035979">
    <property type="entry name" value="RBD_domain_sf"/>
</dbReference>
<dbReference type="PROSITE" id="PS01104">
    <property type="entry name" value="RIBOSOMAL_L13E"/>
    <property type="match status" value="1"/>
</dbReference>
<evidence type="ECO:0000256" key="2">
    <source>
        <dbReference type="ARBA" id="ARBA00005640"/>
    </source>
</evidence>
<dbReference type="GO" id="GO:0005634">
    <property type="term" value="C:nucleus"/>
    <property type="evidence" value="ECO:0007669"/>
    <property type="project" value="UniProtKB-SubCell"/>
</dbReference>
<evidence type="ECO:0000256" key="4">
    <source>
        <dbReference type="ARBA" id="ARBA00022884"/>
    </source>
</evidence>
<dbReference type="Pfam" id="PF00076">
    <property type="entry name" value="RRM_1"/>
    <property type="match status" value="1"/>
</dbReference>
<dbReference type="GO" id="GO:0003735">
    <property type="term" value="F:structural constituent of ribosome"/>
    <property type="evidence" value="ECO:0007669"/>
    <property type="project" value="InterPro"/>
</dbReference>
<dbReference type="GO" id="GO:0000398">
    <property type="term" value="P:mRNA splicing, via spliceosome"/>
    <property type="evidence" value="ECO:0007669"/>
    <property type="project" value="UniProtKB-ARBA"/>
</dbReference>
<dbReference type="PANTHER" id="PTHR11722">
    <property type="entry name" value="60S RIBOSOMAL PROTEIN L13"/>
    <property type="match status" value="1"/>
</dbReference>
<keyword evidence="3" id="KW-0507">mRNA processing</keyword>
<keyword evidence="6" id="KW-0508">mRNA splicing</keyword>
<dbReference type="InterPro" id="IPR001380">
    <property type="entry name" value="Ribosomal_eL13"/>
</dbReference>
<evidence type="ECO:0000313" key="14">
    <source>
        <dbReference type="EMBL" id="GBP45726.1"/>
    </source>
</evidence>
<dbReference type="Gene3D" id="1.20.5.110">
    <property type="match status" value="1"/>
</dbReference>
<comment type="subcellular location">
    <subcellularLocation>
        <location evidence="1">Nucleus</location>
    </subcellularLocation>
</comment>
<dbReference type="CDD" id="cd12241">
    <property type="entry name" value="RRM_SF3B14"/>
    <property type="match status" value="1"/>
</dbReference>
<keyword evidence="15" id="KW-1185">Reference proteome</keyword>
<keyword evidence="8 12" id="KW-0687">Ribonucleoprotein</keyword>
<keyword evidence="7" id="KW-0539">Nucleus</keyword>
<evidence type="ECO:0000313" key="15">
    <source>
        <dbReference type="Proteomes" id="UP000299102"/>
    </source>
</evidence>
<dbReference type="HAMAP" id="MF_00499">
    <property type="entry name" value="Ribosomal_eL13"/>
    <property type="match status" value="1"/>
</dbReference>
<evidence type="ECO:0000256" key="3">
    <source>
        <dbReference type="ARBA" id="ARBA00022664"/>
    </source>
</evidence>
<evidence type="ECO:0000256" key="12">
    <source>
        <dbReference type="RuleBase" id="RU000572"/>
    </source>
</evidence>
<dbReference type="GO" id="GO:0003723">
    <property type="term" value="F:RNA binding"/>
    <property type="evidence" value="ECO:0007669"/>
    <property type="project" value="UniProtKB-UniRule"/>
</dbReference>
<dbReference type="EMBL" id="BGZK01000470">
    <property type="protein sequence ID" value="GBP45726.1"/>
    <property type="molecule type" value="Genomic_DNA"/>
</dbReference>
<dbReference type="InterPro" id="IPR018256">
    <property type="entry name" value="Ribosomal_eL13_CS"/>
</dbReference>
<dbReference type="InterPro" id="IPR012677">
    <property type="entry name" value="Nucleotide-bd_a/b_plait_sf"/>
</dbReference>
<dbReference type="PANTHER" id="PTHR11722:SF0">
    <property type="entry name" value="LARGE RIBOSOMAL SUBUNIT PROTEIN EL13"/>
    <property type="match status" value="1"/>
</dbReference>
<evidence type="ECO:0000256" key="9">
    <source>
        <dbReference type="ARBA" id="ARBA00058367"/>
    </source>
</evidence>
<comment type="function">
    <text evidence="9">Component of the ribosome, a large ribonucleoprotein complex responsible for the synthesis of proteins in the cell. The small ribosomal subunit (SSU) binds messenger RNAs (mRNAs) and translates the encoded message by selecting cognate aminoacyl-transfer RNA (tRNA) molecules. The large subunit (LSU) contains the ribosomal catalytic site termed the peptidyl transferase center (PTC), which catalyzes the formation of peptide bonds, thereby polymerizing the amino acids delivered by tRNAs into a polypeptide chain. The nascent polypeptides leave the ribosome through a tunnel in the LSU and interact with protein factors that function in enzymatic processing, targeting, and the membrane insertion of nascent chains at the exit of the ribosomal tunnel. As part of the LSU, it is probably required for its formation and the maturation of rRNAs.</text>
</comment>
<evidence type="ECO:0000259" key="13">
    <source>
        <dbReference type="PROSITE" id="PS50102"/>
    </source>
</evidence>
<dbReference type="InterPro" id="IPR034150">
    <property type="entry name" value="SF3B6_RRM"/>
</dbReference>
<dbReference type="Proteomes" id="UP000299102">
    <property type="component" value="Unassembled WGS sequence"/>
</dbReference>
<dbReference type="GO" id="GO:0006412">
    <property type="term" value="P:translation"/>
    <property type="evidence" value="ECO:0007669"/>
    <property type="project" value="InterPro"/>
</dbReference>
<sequence>MGKGNNMIPNGHFHKDWQRFVKTWFNQPARKHRRKQNRIKKAKAIAPRPAAGPLRPVVRCPTVRYHTKIRAGRGFTLREIRAAGLNPAFARTIGIAVDPRRRNKSVESLQVNVQRLKEYRARLILFPKGKKVLKGEAKEEERKLATQLRGPLMPVKQPAPKSIARPITEEEKNFKAYQYLRGARSIAKLVGIRAKRLKDAAENPDDVTKAPTAVKEGKSQSRAYGDYTCTVFIFMRNLPCVSPSSICILVTTNQLSVFNDVDIVPGINTTQNDVRLPPEVNRILYIRNLPYKISAEEMYDIFGKYGAIRQIRVGNTPETRGTAFVVYEDIFDAKNACDHLSGFNVCNRYLVVLYYRSNKAFKGMDIDKKQEELDALKKKYGISTEELNK</sequence>
<dbReference type="SUPFAM" id="SSF54928">
    <property type="entry name" value="RNA-binding domain, RBD"/>
    <property type="match status" value="1"/>
</dbReference>
<feature type="domain" description="RRM" evidence="13">
    <location>
        <begin position="282"/>
        <end position="357"/>
    </location>
</feature>
<dbReference type="FunFam" id="1.20.5.110:FF:000003">
    <property type="entry name" value="60S ribosomal protein L13"/>
    <property type="match status" value="1"/>
</dbReference>
<organism evidence="14 15">
    <name type="scientific">Eumeta variegata</name>
    <name type="common">Bagworm moth</name>
    <name type="synonym">Eumeta japonica</name>
    <dbReference type="NCBI Taxonomy" id="151549"/>
    <lineage>
        <taxon>Eukaryota</taxon>
        <taxon>Metazoa</taxon>
        <taxon>Ecdysozoa</taxon>
        <taxon>Arthropoda</taxon>
        <taxon>Hexapoda</taxon>
        <taxon>Insecta</taxon>
        <taxon>Pterygota</taxon>
        <taxon>Neoptera</taxon>
        <taxon>Endopterygota</taxon>
        <taxon>Lepidoptera</taxon>
        <taxon>Glossata</taxon>
        <taxon>Ditrysia</taxon>
        <taxon>Tineoidea</taxon>
        <taxon>Psychidae</taxon>
        <taxon>Oiketicinae</taxon>
        <taxon>Eumeta</taxon>
    </lineage>
</organism>
<dbReference type="Gene3D" id="3.30.70.330">
    <property type="match status" value="1"/>
</dbReference>
<proteinExistence type="inferred from homology"/>
<dbReference type="GO" id="GO:0022625">
    <property type="term" value="C:cytosolic large ribosomal subunit"/>
    <property type="evidence" value="ECO:0007669"/>
    <property type="project" value="TreeGrafter"/>
</dbReference>
<evidence type="ECO:0000256" key="10">
    <source>
        <dbReference type="ARBA" id="ARBA00065437"/>
    </source>
</evidence>
<dbReference type="PROSITE" id="PS50102">
    <property type="entry name" value="RRM"/>
    <property type="match status" value="1"/>
</dbReference>
<evidence type="ECO:0000256" key="5">
    <source>
        <dbReference type="ARBA" id="ARBA00022980"/>
    </source>
</evidence>
<reference evidence="14 15" key="1">
    <citation type="journal article" date="2019" name="Commun. Biol.">
        <title>The bagworm genome reveals a unique fibroin gene that provides high tensile strength.</title>
        <authorList>
            <person name="Kono N."/>
            <person name="Nakamura H."/>
            <person name="Ohtoshi R."/>
            <person name="Tomita M."/>
            <person name="Numata K."/>
            <person name="Arakawa K."/>
        </authorList>
    </citation>
    <scope>NUCLEOTIDE SEQUENCE [LARGE SCALE GENOMIC DNA]</scope>
</reference>
<gene>
    <name evidence="14" type="primary">RpL13</name>
    <name evidence="14" type="ORF">EVAR_44954_1</name>
</gene>
<keyword evidence="5 12" id="KW-0689">Ribosomal protein</keyword>
<dbReference type="FunFam" id="3.30.70.330:FF:000106">
    <property type="entry name" value="Splicing factor 3b, subunit 6"/>
    <property type="match status" value="1"/>
</dbReference>
<dbReference type="STRING" id="151549.A0A4C1W2J9"/>
<keyword evidence="4 11" id="KW-0694">RNA-binding</keyword>
<evidence type="ECO:0000256" key="1">
    <source>
        <dbReference type="ARBA" id="ARBA00004123"/>
    </source>
</evidence>
<accession>A0A4C1W2J9</accession>
<evidence type="ECO:0000256" key="11">
    <source>
        <dbReference type="PROSITE-ProRule" id="PRU00176"/>
    </source>
</evidence>
<evidence type="ECO:0000256" key="6">
    <source>
        <dbReference type="ARBA" id="ARBA00023187"/>
    </source>
</evidence>
<dbReference type="Pfam" id="PF01294">
    <property type="entry name" value="Ribosomal_L13e"/>
    <property type="match status" value="1"/>
</dbReference>